<dbReference type="Pfam" id="PF13687">
    <property type="entry name" value="DUF4153"/>
    <property type="match status" value="1"/>
</dbReference>
<feature type="transmembrane region" description="Helical" evidence="1">
    <location>
        <begin position="295"/>
        <end position="317"/>
    </location>
</feature>
<feature type="transmembrane region" description="Helical" evidence="1">
    <location>
        <begin position="21"/>
        <end position="41"/>
    </location>
</feature>
<feature type="transmembrane region" description="Helical" evidence="1">
    <location>
        <begin position="150"/>
        <end position="180"/>
    </location>
</feature>
<dbReference type="RefSeq" id="WP_006696385.1">
    <property type="nucleotide sequence ID" value="NZ_JH376858.1"/>
</dbReference>
<dbReference type="Proteomes" id="UP000003175">
    <property type="component" value="Unassembled WGS sequence"/>
</dbReference>
<dbReference type="InterPro" id="IPR025291">
    <property type="entry name" value="DUF4153"/>
</dbReference>
<feature type="transmembrane region" description="Helical" evidence="1">
    <location>
        <begin position="264"/>
        <end position="283"/>
    </location>
</feature>
<keyword evidence="1" id="KW-0812">Transmembrane</keyword>
<feature type="transmembrane region" description="Helical" evidence="1">
    <location>
        <begin position="323"/>
        <end position="343"/>
    </location>
</feature>
<feature type="transmembrane region" description="Helical" evidence="1">
    <location>
        <begin position="350"/>
        <end position="369"/>
    </location>
</feature>
<protein>
    <recommendedName>
        <fullName evidence="4">DUF4153 domain-containing protein</fullName>
    </recommendedName>
</protein>
<accession>A0ABN0DQK2</accession>
<evidence type="ECO:0000256" key="1">
    <source>
        <dbReference type="SAM" id="Phobius"/>
    </source>
</evidence>
<keyword evidence="1" id="KW-0472">Membrane</keyword>
<dbReference type="EMBL" id="ADGH01000008">
    <property type="protein sequence ID" value="EHG25062.1"/>
    <property type="molecule type" value="Genomic_DNA"/>
</dbReference>
<feature type="transmembrane region" description="Helical" evidence="1">
    <location>
        <begin position="118"/>
        <end position="138"/>
    </location>
</feature>
<feature type="transmembrane region" description="Helical" evidence="1">
    <location>
        <begin position="93"/>
        <end position="112"/>
    </location>
</feature>
<feature type="transmembrane region" description="Helical" evidence="1">
    <location>
        <begin position="61"/>
        <end position="81"/>
    </location>
</feature>
<sequence>MNISVRMLQLKGRTHELVRRFPVAVFWQTVGFFIAAGAILVRPGYDIPSLGFENSVLFDRLTQLLPAVIAAWLAAAAGSLLRDAFSVKKAPIVTAACSAVLFLIFAYFWYGIETPGRHLIAGTLGVYLALSFLALFFLERANRAPGLPALLFAAVFSIATSILLFLGLMLCIAAFWALIITDADSWLPETTYLFTGLIAYGVWGLGAFLGALPRAGERYEHCVAVQKLLLYLFFPVYAVLLLVLYIYVGKIILAGDMPVGIMNWYASFALLGFTFFFGTLAAQKRLPLFSRFLEWGFFILLPIIAVQIYGVCLRYAAYGLTTARYTSMICTFCGIYALAVAFLKKKPEQVYLCAAILALIFSLTPLNVIDVPLRNQEVRLTQILAENNLLQDGQIVKRNDTPSHVVNEIIDIAQYIGRNASPLAAAVLDADFKPIHEFFSFYGPNSWELSVVDYHTLIHFGVHNINNKSTLVLTRTDGTTERIDLRSHIEMLLQNNTHTSEKLQDYETENYLVHFENISIARDKDGSIIWNNAEGFVLFR</sequence>
<keyword evidence="1" id="KW-1133">Transmembrane helix</keyword>
<evidence type="ECO:0000313" key="2">
    <source>
        <dbReference type="EMBL" id="EHG25062.1"/>
    </source>
</evidence>
<comment type="caution">
    <text evidence="2">The sequence shown here is derived from an EMBL/GenBank/DDBJ whole genome shotgun (WGS) entry which is preliminary data.</text>
</comment>
<name>A0ABN0DQK2_9FIRM</name>
<keyword evidence="3" id="KW-1185">Reference proteome</keyword>
<proteinExistence type="predicted"/>
<evidence type="ECO:0008006" key="4">
    <source>
        <dbReference type="Google" id="ProtNLM"/>
    </source>
</evidence>
<gene>
    <name evidence="2" type="ORF">HMPREF9432_01092</name>
</gene>
<reference evidence="2 3" key="1">
    <citation type="submission" date="2011-08" db="EMBL/GenBank/DDBJ databases">
        <title>The Genome Sequence of Selenomonas noxia F0398.</title>
        <authorList>
            <consortium name="The Broad Institute Genome Sequencing Platform"/>
            <person name="Earl A."/>
            <person name="Ward D."/>
            <person name="Feldgarden M."/>
            <person name="Gevers D."/>
            <person name="Izard J."/>
            <person name="Ganesan A."/>
            <person name="Blanton J.M."/>
            <person name="Baranova O.V."/>
            <person name="Tanner A.C."/>
            <person name="Dewhirst F.E."/>
            <person name="Young S.K."/>
            <person name="Zeng Q."/>
            <person name="Gargeya S."/>
            <person name="Fitzgerald M."/>
            <person name="Haas B."/>
            <person name="Abouelleil A."/>
            <person name="Alvarado L."/>
            <person name="Arachchi H.M."/>
            <person name="Berlin A."/>
            <person name="Brown A."/>
            <person name="Chapman S.B."/>
            <person name="Chen Z."/>
            <person name="Dunbar C."/>
            <person name="Freedman E."/>
            <person name="Gearin G."/>
            <person name="Gellesch M."/>
            <person name="Goldberg J."/>
            <person name="Griggs A."/>
            <person name="Gujja S."/>
            <person name="Heiman D."/>
            <person name="Howarth C."/>
            <person name="Larson L."/>
            <person name="Lui A."/>
            <person name="MacDonald P.J.P."/>
            <person name="Montmayeur A."/>
            <person name="Murphy C."/>
            <person name="Neiman D."/>
            <person name="Pearson M."/>
            <person name="Priest M."/>
            <person name="Roberts A."/>
            <person name="Saif S."/>
            <person name="Shea T."/>
            <person name="Shenoy N."/>
            <person name="Sisk P."/>
            <person name="Stolte C."/>
            <person name="Sykes S."/>
            <person name="Wortman J."/>
            <person name="Nusbaum C."/>
            <person name="Birren B."/>
        </authorList>
    </citation>
    <scope>NUCLEOTIDE SEQUENCE [LARGE SCALE GENOMIC DNA]</scope>
    <source>
        <strain evidence="2 3">F0398</strain>
    </source>
</reference>
<feature type="transmembrane region" description="Helical" evidence="1">
    <location>
        <begin position="228"/>
        <end position="248"/>
    </location>
</feature>
<evidence type="ECO:0000313" key="3">
    <source>
        <dbReference type="Proteomes" id="UP000003175"/>
    </source>
</evidence>
<organism evidence="2 3">
    <name type="scientific">Selenomonas noxia F0398</name>
    <dbReference type="NCBI Taxonomy" id="702437"/>
    <lineage>
        <taxon>Bacteria</taxon>
        <taxon>Bacillati</taxon>
        <taxon>Bacillota</taxon>
        <taxon>Negativicutes</taxon>
        <taxon>Selenomonadales</taxon>
        <taxon>Selenomonadaceae</taxon>
        <taxon>Selenomonas</taxon>
    </lineage>
</organism>
<feature type="transmembrane region" description="Helical" evidence="1">
    <location>
        <begin position="192"/>
        <end position="216"/>
    </location>
</feature>